<evidence type="ECO:0000256" key="1">
    <source>
        <dbReference type="ARBA" id="ARBA00007401"/>
    </source>
</evidence>
<dbReference type="InterPro" id="IPR006102">
    <property type="entry name" value="Ig-like_GH2"/>
</dbReference>
<dbReference type="InterPro" id="IPR006104">
    <property type="entry name" value="Glyco_hydro_2_N"/>
</dbReference>
<evidence type="ECO:0000256" key="2">
    <source>
        <dbReference type="ARBA" id="ARBA00022801"/>
    </source>
</evidence>
<comment type="caution">
    <text evidence="9">The sequence shown here is derived from an EMBL/GenBank/DDBJ whole genome shotgun (WGS) entry which is preliminary data.</text>
</comment>
<sequence>MFTPKPPTGLLRCLPFFLAALPFCAQAQEFSAANGTALPSFDGAAGTTLAPPQFTVAGTLPVPQRDERNLNVGWRFFKGDVPAASARDFDDSSWATVNVPHGIEILPETASGGVNYRGPVWYRKTFSAPREMASRRVALYFEGVMGKAKIFVNGKLAAEHFGGYLPIVVDVSGALEYGKENVVAVRADNADDVSYPPGKPQDSLDFCYFGGIYRDVFLIATDKTRITDANEAVPARAGDFRGVFLSTRALDLRKGEARVGVKVNAKNPDGKNLRVRVSRSRGNGEFELLGEIALPEAEARAANATFEKIFSVRVAEKDLWTPDNPALTEFLVELVDGNTVFDAARIPFGIRTFTLDEKGFSLNGKPFPQKLIGGNRHQDFAEIGNAVPNNLQWQDAVKLRAAGLRLVRCAHYPMDPAFMDACDRLGLFVIVATPGWQFWNNAPAFENRVYDDIRNMVRRDRNRPCVLMWEPILNESYYPAHFAKRAHDAVREEFPFPPCYTASDKQSRGSEHYDVMYSHPATGEGAGAKDKIRPGKAYFCREFGDNVDSWTAHNSSSRAARGWGEIPMLVQAKHYLKPDYVYTCWDTLFKAPDYHVGGALWHPFDHQRGYHPDTFYGGIYDAFRQPKYSCWGFMAQRPTEKSAANVGSGPMVKIAHAGTPFSPKDVTVFSNCDEVRLVSQGRPAVTKKVVKGTASKPALPNAPLVFENAWDFQKSKEITRKMRERHSELDTIVAEGIVDGKVVCRDVVAPSRRPSALRLTLDSCAPVEADGSSVAVVVAELVDENGVVKRLNDEEIVFGVDGAGTLLGAGERKISWGTAPVLIRAGTEPGEIVVSARLKWGGTQKPAAGTLKFSTVPARQKLLFSESAPLQGAADGASAGVGGKT</sequence>
<feature type="domain" description="Glycosyl hydrolases family 2 sugar binding" evidence="7">
    <location>
        <begin position="114"/>
        <end position="220"/>
    </location>
</feature>
<dbReference type="GO" id="GO:0004553">
    <property type="term" value="F:hydrolase activity, hydrolyzing O-glycosyl compounds"/>
    <property type="evidence" value="ECO:0007669"/>
    <property type="project" value="InterPro"/>
</dbReference>
<dbReference type="AlphaFoldDB" id="A0A9D1NJH3"/>
<dbReference type="Proteomes" id="UP000886812">
    <property type="component" value="Unassembled WGS sequence"/>
</dbReference>
<dbReference type="SUPFAM" id="SSF49785">
    <property type="entry name" value="Galactose-binding domain-like"/>
    <property type="match status" value="1"/>
</dbReference>
<feature type="domain" description="Glycoside hydrolase family 2 catalytic" evidence="6">
    <location>
        <begin position="355"/>
        <end position="484"/>
    </location>
</feature>
<evidence type="ECO:0000259" key="7">
    <source>
        <dbReference type="Pfam" id="PF02837"/>
    </source>
</evidence>
<keyword evidence="4" id="KW-0732">Signal</keyword>
<accession>A0A9D1NJH3</accession>
<evidence type="ECO:0000259" key="6">
    <source>
        <dbReference type="Pfam" id="PF02836"/>
    </source>
</evidence>
<evidence type="ECO:0000259" key="8">
    <source>
        <dbReference type="Pfam" id="PF18565"/>
    </source>
</evidence>
<dbReference type="GO" id="GO:0005975">
    <property type="term" value="P:carbohydrate metabolic process"/>
    <property type="evidence" value="ECO:0007669"/>
    <property type="project" value="InterPro"/>
</dbReference>
<dbReference type="Gene3D" id="3.20.20.80">
    <property type="entry name" value="Glycosidases"/>
    <property type="match status" value="1"/>
</dbReference>
<dbReference type="InterPro" id="IPR008979">
    <property type="entry name" value="Galactose-bd-like_sf"/>
</dbReference>
<reference evidence="9" key="1">
    <citation type="submission" date="2020-10" db="EMBL/GenBank/DDBJ databases">
        <authorList>
            <person name="Gilroy R."/>
        </authorList>
    </citation>
    <scope>NUCLEOTIDE SEQUENCE</scope>
    <source>
        <strain evidence="9">10669</strain>
    </source>
</reference>
<dbReference type="Pfam" id="PF02837">
    <property type="entry name" value="Glyco_hydro_2_N"/>
    <property type="match status" value="1"/>
</dbReference>
<reference evidence="9" key="2">
    <citation type="journal article" date="2021" name="PeerJ">
        <title>Extensive microbial diversity within the chicken gut microbiome revealed by metagenomics and culture.</title>
        <authorList>
            <person name="Gilroy R."/>
            <person name="Ravi A."/>
            <person name="Getino M."/>
            <person name="Pursley I."/>
            <person name="Horton D.L."/>
            <person name="Alikhan N.F."/>
            <person name="Baker D."/>
            <person name="Gharbi K."/>
            <person name="Hall N."/>
            <person name="Watson M."/>
            <person name="Adriaenssens E.M."/>
            <person name="Foster-Nyarko E."/>
            <person name="Jarju S."/>
            <person name="Secka A."/>
            <person name="Antonio M."/>
            <person name="Oren A."/>
            <person name="Chaudhuri R.R."/>
            <person name="La Ragione R."/>
            <person name="Hildebrand F."/>
            <person name="Pallen M.J."/>
        </authorList>
    </citation>
    <scope>NUCLEOTIDE SEQUENCE</scope>
    <source>
        <strain evidence="9">10669</strain>
    </source>
</reference>
<dbReference type="InterPro" id="IPR040605">
    <property type="entry name" value="Glyco_hydro2_dom5"/>
</dbReference>
<comment type="similarity">
    <text evidence="1">Belongs to the glycosyl hydrolase 2 family.</text>
</comment>
<dbReference type="InterPro" id="IPR036156">
    <property type="entry name" value="Beta-gal/glucu_dom_sf"/>
</dbReference>
<dbReference type="Pfam" id="PF00703">
    <property type="entry name" value="Glyco_hydro_2"/>
    <property type="match status" value="1"/>
</dbReference>
<feature type="domain" description="Glycoside hydrolase family 2" evidence="8">
    <location>
        <begin position="765"/>
        <end position="837"/>
    </location>
</feature>
<keyword evidence="3" id="KW-0326">Glycosidase</keyword>
<feature type="chain" id="PRO_5039545156" evidence="4">
    <location>
        <begin position="28"/>
        <end position="885"/>
    </location>
</feature>
<feature type="domain" description="Glycoside hydrolase family 2 immunoglobulin-like beta-sandwich" evidence="5">
    <location>
        <begin position="251"/>
        <end position="351"/>
    </location>
</feature>
<dbReference type="PANTHER" id="PTHR42732:SF1">
    <property type="entry name" value="BETA-MANNOSIDASE"/>
    <property type="match status" value="1"/>
</dbReference>
<proteinExistence type="inferred from homology"/>
<organism evidence="9 10">
    <name type="scientific">Candidatus Spyradosoma merdigallinarum</name>
    <dbReference type="NCBI Taxonomy" id="2840950"/>
    <lineage>
        <taxon>Bacteria</taxon>
        <taxon>Pseudomonadati</taxon>
        <taxon>Verrucomicrobiota</taxon>
        <taxon>Opitutia</taxon>
        <taxon>Opitutia incertae sedis</taxon>
        <taxon>Candidatus Spyradosoma</taxon>
    </lineage>
</organism>
<dbReference type="Gene3D" id="2.60.40.10">
    <property type="entry name" value="Immunoglobulins"/>
    <property type="match status" value="2"/>
</dbReference>
<keyword evidence="2 9" id="KW-0378">Hydrolase</keyword>
<evidence type="ECO:0000313" key="10">
    <source>
        <dbReference type="Proteomes" id="UP000886812"/>
    </source>
</evidence>
<evidence type="ECO:0000259" key="5">
    <source>
        <dbReference type="Pfam" id="PF00703"/>
    </source>
</evidence>
<dbReference type="EMBL" id="DVOG01000093">
    <property type="protein sequence ID" value="HIV04230.1"/>
    <property type="molecule type" value="Genomic_DNA"/>
</dbReference>
<evidence type="ECO:0000256" key="3">
    <source>
        <dbReference type="ARBA" id="ARBA00023295"/>
    </source>
</evidence>
<gene>
    <name evidence="9" type="ORF">IAC75_03660</name>
</gene>
<evidence type="ECO:0000256" key="4">
    <source>
        <dbReference type="SAM" id="SignalP"/>
    </source>
</evidence>
<evidence type="ECO:0000313" key="9">
    <source>
        <dbReference type="EMBL" id="HIV04230.1"/>
    </source>
</evidence>
<dbReference type="SUPFAM" id="SSF51445">
    <property type="entry name" value="(Trans)glycosidases"/>
    <property type="match status" value="1"/>
</dbReference>
<feature type="signal peptide" evidence="4">
    <location>
        <begin position="1"/>
        <end position="27"/>
    </location>
</feature>
<dbReference type="Pfam" id="PF18565">
    <property type="entry name" value="Glyco_hydro2_C5"/>
    <property type="match status" value="1"/>
</dbReference>
<protein>
    <submittedName>
        <fullName evidence="9">Glycoside hydrolase family 2 protein</fullName>
    </submittedName>
</protein>
<dbReference type="InterPro" id="IPR013783">
    <property type="entry name" value="Ig-like_fold"/>
</dbReference>
<feature type="non-terminal residue" evidence="9">
    <location>
        <position position="885"/>
    </location>
</feature>
<dbReference type="InterPro" id="IPR051913">
    <property type="entry name" value="GH2_Domain-Containing"/>
</dbReference>
<dbReference type="InterPro" id="IPR017853">
    <property type="entry name" value="GH"/>
</dbReference>
<dbReference type="Gene3D" id="2.60.120.260">
    <property type="entry name" value="Galactose-binding domain-like"/>
    <property type="match status" value="1"/>
</dbReference>
<name>A0A9D1NJH3_9BACT</name>
<dbReference type="PANTHER" id="PTHR42732">
    <property type="entry name" value="BETA-GALACTOSIDASE"/>
    <property type="match status" value="1"/>
</dbReference>
<dbReference type="InterPro" id="IPR006103">
    <property type="entry name" value="Glyco_hydro_2_cat"/>
</dbReference>
<dbReference type="SUPFAM" id="SSF49303">
    <property type="entry name" value="beta-Galactosidase/glucuronidase domain"/>
    <property type="match status" value="1"/>
</dbReference>
<dbReference type="Pfam" id="PF02836">
    <property type="entry name" value="Glyco_hydro_2_C"/>
    <property type="match status" value="1"/>
</dbReference>